<feature type="active site" description="Proton acceptor" evidence="4">
    <location>
        <position position="72"/>
    </location>
</feature>
<feature type="binding site" evidence="4">
    <location>
        <position position="47"/>
    </location>
    <ligand>
        <name>1-deoxy-D-xylulose 5-phosphate</name>
        <dbReference type="ChEBI" id="CHEBI:57792"/>
    </ligand>
</feature>
<dbReference type="HAMAP" id="MF_00279">
    <property type="entry name" value="PdxJ"/>
    <property type="match status" value="1"/>
</dbReference>
<dbReference type="NCBIfam" id="NF003627">
    <property type="entry name" value="PRK05265.1-5"/>
    <property type="match status" value="1"/>
</dbReference>
<feature type="binding site" evidence="4">
    <location>
        <begin position="215"/>
        <end position="216"/>
    </location>
    <ligand>
        <name>3-amino-2-oxopropyl phosphate</name>
        <dbReference type="ChEBI" id="CHEBI:57279"/>
    </ligand>
</feature>
<dbReference type="CDD" id="cd00003">
    <property type="entry name" value="PNPsynthase"/>
    <property type="match status" value="1"/>
</dbReference>
<dbReference type="AlphaFoldDB" id="A0A5S3YNV7"/>
<name>A0A5S3YNV7_9GAMM</name>
<comment type="subcellular location">
    <subcellularLocation>
        <location evidence="4">Cytoplasm</location>
    </subcellularLocation>
</comment>
<evidence type="ECO:0000256" key="4">
    <source>
        <dbReference type="HAMAP-Rule" id="MF_00279"/>
    </source>
</evidence>
<dbReference type="Gene3D" id="3.20.20.70">
    <property type="entry name" value="Aldolase class I"/>
    <property type="match status" value="1"/>
</dbReference>
<evidence type="ECO:0000256" key="3">
    <source>
        <dbReference type="ARBA" id="ARBA00023096"/>
    </source>
</evidence>
<proteinExistence type="inferred from homology"/>
<dbReference type="PANTHER" id="PTHR30456:SF0">
    <property type="entry name" value="PYRIDOXINE 5'-PHOSPHATE SYNTHASE"/>
    <property type="match status" value="1"/>
</dbReference>
<dbReference type="Proteomes" id="UP000307362">
    <property type="component" value="Unassembled WGS sequence"/>
</dbReference>
<evidence type="ECO:0000313" key="7">
    <source>
        <dbReference type="Proteomes" id="UP000307362"/>
    </source>
</evidence>
<feature type="active site" description="Proton acceptor" evidence="4">
    <location>
        <position position="45"/>
    </location>
</feature>
<dbReference type="NCBIfam" id="NF003625">
    <property type="entry name" value="PRK05265.1-3"/>
    <property type="match status" value="1"/>
</dbReference>
<dbReference type="InterPro" id="IPR036130">
    <property type="entry name" value="Pyridoxine-5'_phos_synth"/>
</dbReference>
<dbReference type="EC" id="2.6.99.2" evidence="4 5"/>
<feature type="binding site" evidence="4">
    <location>
        <position position="102"/>
    </location>
    <ligand>
        <name>1-deoxy-D-xylulose 5-phosphate</name>
        <dbReference type="ChEBI" id="CHEBI:57792"/>
    </ligand>
</feature>
<keyword evidence="2 4" id="KW-0808">Transferase</keyword>
<dbReference type="UniPathway" id="UPA00244">
    <property type="reaction ID" value="UER00313"/>
</dbReference>
<comment type="caution">
    <text evidence="6">The sequence shown here is derived from an EMBL/GenBank/DDBJ whole genome shotgun (WGS) entry which is preliminary data.</text>
</comment>
<dbReference type="RefSeq" id="WP_138568898.1">
    <property type="nucleotide sequence ID" value="NZ_PNCM01000047.1"/>
</dbReference>
<feature type="site" description="Transition state stabilizer" evidence="4">
    <location>
        <position position="153"/>
    </location>
</feature>
<dbReference type="PANTHER" id="PTHR30456">
    <property type="entry name" value="PYRIDOXINE 5'-PHOSPHATE SYNTHASE"/>
    <property type="match status" value="1"/>
</dbReference>
<keyword evidence="1 4" id="KW-0963">Cytoplasm</keyword>
<reference evidence="7" key="2">
    <citation type="submission" date="2019-06" db="EMBL/GenBank/DDBJ databases">
        <title>Co-occurence of chitin degradation, pigmentation and bioactivity in marine Pseudoalteromonas.</title>
        <authorList>
            <person name="Sonnenschein E.C."/>
            <person name="Bech P.K."/>
        </authorList>
    </citation>
    <scope>NUCLEOTIDE SEQUENCE [LARGE SCALE GENOMIC DNA]</scope>
    <source>
        <strain evidence="7">S1189</strain>
    </source>
</reference>
<keyword evidence="3 4" id="KW-0664">Pyridoxine biosynthesis</keyword>
<feature type="binding site" evidence="4">
    <location>
        <position position="52"/>
    </location>
    <ligand>
        <name>1-deoxy-D-xylulose 5-phosphate</name>
        <dbReference type="ChEBI" id="CHEBI:57792"/>
    </ligand>
</feature>
<evidence type="ECO:0000256" key="5">
    <source>
        <dbReference type="NCBIfam" id="TIGR00559"/>
    </source>
</evidence>
<protein>
    <recommendedName>
        <fullName evidence="4 5">Pyridoxine 5'-phosphate synthase</fullName>
        <shortName evidence="4">PNP synthase</shortName>
        <ecNumber evidence="4 5">2.6.99.2</ecNumber>
    </recommendedName>
</protein>
<comment type="subunit">
    <text evidence="4">Homooctamer; tetramer of dimers.</text>
</comment>
<gene>
    <name evidence="4" type="primary">pdxJ</name>
    <name evidence="6" type="ORF">CWB73_18280</name>
</gene>
<reference evidence="6 7" key="1">
    <citation type="submission" date="2017-12" db="EMBL/GenBank/DDBJ databases">
        <authorList>
            <person name="Paulsen S."/>
            <person name="Gram L.K."/>
        </authorList>
    </citation>
    <scope>NUCLEOTIDE SEQUENCE [LARGE SCALE GENOMIC DNA]</scope>
    <source>
        <strain evidence="6 7">S1189</strain>
    </source>
</reference>
<evidence type="ECO:0000256" key="1">
    <source>
        <dbReference type="ARBA" id="ARBA00022490"/>
    </source>
</evidence>
<accession>A0A5S3YNV7</accession>
<comment type="catalytic activity">
    <reaction evidence="4">
        <text>3-amino-2-oxopropyl phosphate + 1-deoxy-D-xylulose 5-phosphate = pyridoxine 5'-phosphate + phosphate + 2 H2O + H(+)</text>
        <dbReference type="Rhea" id="RHEA:15265"/>
        <dbReference type="ChEBI" id="CHEBI:15377"/>
        <dbReference type="ChEBI" id="CHEBI:15378"/>
        <dbReference type="ChEBI" id="CHEBI:43474"/>
        <dbReference type="ChEBI" id="CHEBI:57279"/>
        <dbReference type="ChEBI" id="CHEBI:57792"/>
        <dbReference type="ChEBI" id="CHEBI:58589"/>
        <dbReference type="EC" id="2.6.99.2"/>
    </reaction>
</comment>
<feature type="binding site" evidence="4">
    <location>
        <position position="194"/>
    </location>
    <ligand>
        <name>3-amino-2-oxopropyl phosphate</name>
        <dbReference type="ChEBI" id="CHEBI:57279"/>
    </ligand>
</feature>
<sequence>MKDILLGVNVDHIATLRQARGTSYPDPAHAAAIAEHAGADGITIHLREDRRHIQDRDVYVMAKTIQTRMNLEIALTEEMINIALEVKPAYVCLVPEKREELTTEGGLDVISHQAAITDAVRKLEAAGIKVSLFIDADKAQIDAAKATAAPYIEIHTGAYADAETDKEMTQELERIREGVKYAHSLGIIVNAGHGLHYHNVKPIAEMPEIYELNIGHAIIARAAIDGLEKAVRDMKRIMLEARQA</sequence>
<feature type="binding site" evidence="4">
    <location>
        <begin position="11"/>
        <end position="12"/>
    </location>
    <ligand>
        <name>1-deoxy-D-xylulose 5-phosphate</name>
        <dbReference type="ChEBI" id="CHEBI:57792"/>
    </ligand>
</feature>
<dbReference type="GO" id="GO:0005829">
    <property type="term" value="C:cytosol"/>
    <property type="evidence" value="ECO:0007669"/>
    <property type="project" value="TreeGrafter"/>
</dbReference>
<feature type="active site" description="Proton donor" evidence="4">
    <location>
        <position position="193"/>
    </location>
</feature>
<dbReference type="NCBIfam" id="NF003623">
    <property type="entry name" value="PRK05265.1-1"/>
    <property type="match status" value="1"/>
</dbReference>
<dbReference type="SUPFAM" id="SSF63892">
    <property type="entry name" value="Pyridoxine 5'-phosphate synthase"/>
    <property type="match status" value="1"/>
</dbReference>
<comment type="function">
    <text evidence="4">Catalyzes the complicated ring closure reaction between the two acyclic compounds 1-deoxy-D-xylulose-5-phosphate (DXP) and 3-amino-2-oxopropyl phosphate (1-amino-acetone-3-phosphate or AAP) to form pyridoxine 5'-phosphate (PNP) and inorganic phosphate.</text>
</comment>
<feature type="binding site" evidence="4">
    <location>
        <position position="20"/>
    </location>
    <ligand>
        <name>3-amino-2-oxopropyl phosphate</name>
        <dbReference type="ChEBI" id="CHEBI:57279"/>
    </ligand>
</feature>
<dbReference type="Pfam" id="PF03740">
    <property type="entry name" value="PdxJ"/>
    <property type="match status" value="1"/>
</dbReference>
<dbReference type="EMBL" id="PNCM01000047">
    <property type="protein sequence ID" value="TMP77970.1"/>
    <property type="molecule type" value="Genomic_DNA"/>
</dbReference>
<dbReference type="InterPro" id="IPR013785">
    <property type="entry name" value="Aldolase_TIM"/>
</dbReference>
<dbReference type="FunFam" id="3.20.20.70:FF:000042">
    <property type="entry name" value="Pyridoxine 5'-phosphate synthase"/>
    <property type="match status" value="1"/>
</dbReference>
<comment type="pathway">
    <text evidence="4">Cofactor biosynthesis; pyridoxine 5'-phosphate biosynthesis; pyridoxine 5'-phosphate from D-erythrose 4-phosphate: step 5/5.</text>
</comment>
<dbReference type="NCBIfam" id="TIGR00559">
    <property type="entry name" value="pdxJ"/>
    <property type="match status" value="1"/>
</dbReference>
<dbReference type="OrthoDB" id="9806590at2"/>
<feature type="binding site" evidence="4">
    <location>
        <position position="9"/>
    </location>
    <ligand>
        <name>3-amino-2-oxopropyl phosphate</name>
        <dbReference type="ChEBI" id="CHEBI:57279"/>
    </ligand>
</feature>
<dbReference type="GO" id="GO:0008615">
    <property type="term" value="P:pyridoxine biosynthetic process"/>
    <property type="evidence" value="ECO:0007669"/>
    <property type="project" value="UniProtKB-UniRule"/>
</dbReference>
<evidence type="ECO:0000256" key="2">
    <source>
        <dbReference type="ARBA" id="ARBA00022679"/>
    </source>
</evidence>
<organism evidence="6 7">
    <name type="scientific">Pseudoalteromonas phenolica</name>
    <dbReference type="NCBI Taxonomy" id="161398"/>
    <lineage>
        <taxon>Bacteria</taxon>
        <taxon>Pseudomonadati</taxon>
        <taxon>Pseudomonadota</taxon>
        <taxon>Gammaproteobacteria</taxon>
        <taxon>Alteromonadales</taxon>
        <taxon>Pseudoalteromonadaceae</taxon>
        <taxon>Pseudoalteromonas</taxon>
    </lineage>
</organism>
<dbReference type="GO" id="GO:0033856">
    <property type="term" value="F:pyridoxine 5'-phosphate synthase activity"/>
    <property type="evidence" value="ECO:0007669"/>
    <property type="project" value="UniProtKB-UniRule"/>
</dbReference>
<dbReference type="NCBIfam" id="NF003624">
    <property type="entry name" value="PRK05265.1-2"/>
    <property type="match status" value="1"/>
</dbReference>
<evidence type="ECO:0000313" key="6">
    <source>
        <dbReference type="EMBL" id="TMP77970.1"/>
    </source>
</evidence>
<dbReference type="InterPro" id="IPR004569">
    <property type="entry name" value="PyrdxlP_synth_PdxJ"/>
</dbReference>
<comment type="similarity">
    <text evidence="4">Belongs to the PNP synthase family.</text>
</comment>